<dbReference type="PANTHER" id="PTHR24171">
    <property type="entry name" value="ANKYRIN REPEAT DOMAIN-CONTAINING PROTEIN 39-RELATED"/>
    <property type="match status" value="1"/>
</dbReference>
<dbReference type="InterPro" id="IPR036770">
    <property type="entry name" value="Ankyrin_rpt-contain_sf"/>
</dbReference>
<keyword evidence="1" id="KW-0677">Repeat</keyword>
<feature type="repeat" description="ANK" evidence="3">
    <location>
        <begin position="434"/>
        <end position="462"/>
    </location>
</feature>
<dbReference type="SUPFAM" id="SSF48403">
    <property type="entry name" value="Ankyrin repeat"/>
    <property type="match status" value="1"/>
</dbReference>
<accession>A0A9X3YQU3</accession>
<dbReference type="SMART" id="SM00248">
    <property type="entry name" value="ANK"/>
    <property type="match status" value="4"/>
</dbReference>
<dbReference type="PROSITE" id="PS50088">
    <property type="entry name" value="ANK_REPEAT"/>
    <property type="match status" value="2"/>
</dbReference>
<gene>
    <name evidence="6" type="ORF">OD750_025270</name>
</gene>
<sequence length="490" mass="52304">MKIFSVLGVLALAASAASCSKGGDQTTSPAAVSEASKATADKEKPDEGRSTIEQFYAHRAKGDYAAAYEMMIPAYKALRGKESWIAAMKEFEAAAGGFKRADIQSWSPENGIMVEYGNLTAHELLWVSLSAPYRITGLAIMEPEATAGSQGKQASESRGERITDPATEMTFNGVAESIANNHPKDLLNRIEFERRMGNRTPWHLLAGPRQMTLLHFAALQGATDSASELIGLGTPVDVLAEHDSTPLFLAACAGRLETVKLLVSRGADVARPNDLALKPQDCAKAQGKLDVASWLEAQSAGIAKSPFEPLRRLDAIAKAKYDKLCADASEAMRSTPNHPQTVSLMKQLIDEGLFTPASSCFVIEEGPPDTALHQMNATIRGERGRGKINGNALAIAAAVGSIEVVRHAVEHGFDPGTGVYAYTNMQGRRGIGPAILLAAQNGHGEVVRLLIEKGADVNGIDTGSMRQIIDYAEDPAIRRMLLDAAAGKKE</sequence>
<reference evidence="6" key="1">
    <citation type="submission" date="2023-02" db="EMBL/GenBank/DDBJ databases">
        <title>Tahibacter soli sp. nov. isolated from soil.</title>
        <authorList>
            <person name="Baek J.H."/>
            <person name="Lee J.K."/>
            <person name="Choi D.G."/>
            <person name="Jeon C.O."/>
        </authorList>
    </citation>
    <scope>NUCLEOTIDE SEQUENCE</scope>
    <source>
        <strain evidence="6">BL</strain>
    </source>
</reference>
<organism evidence="6 7">
    <name type="scientific">Tahibacter soli</name>
    <dbReference type="NCBI Taxonomy" id="2983605"/>
    <lineage>
        <taxon>Bacteria</taxon>
        <taxon>Pseudomonadati</taxon>
        <taxon>Pseudomonadota</taxon>
        <taxon>Gammaproteobacteria</taxon>
        <taxon>Lysobacterales</taxon>
        <taxon>Rhodanobacteraceae</taxon>
        <taxon>Tahibacter</taxon>
    </lineage>
</organism>
<evidence type="ECO:0000256" key="3">
    <source>
        <dbReference type="PROSITE-ProRule" id="PRU00023"/>
    </source>
</evidence>
<evidence type="ECO:0000256" key="1">
    <source>
        <dbReference type="ARBA" id="ARBA00022737"/>
    </source>
</evidence>
<dbReference type="EMBL" id="JAOVZO020000021">
    <property type="protein sequence ID" value="MDC8015850.1"/>
    <property type="molecule type" value="Genomic_DNA"/>
</dbReference>
<dbReference type="PRINTS" id="PR01415">
    <property type="entry name" value="ANKYRIN"/>
</dbReference>
<dbReference type="InterPro" id="IPR002110">
    <property type="entry name" value="Ankyrin_rpt"/>
</dbReference>
<dbReference type="AlphaFoldDB" id="A0A9X3YQU3"/>
<dbReference type="Proteomes" id="UP001139971">
    <property type="component" value="Unassembled WGS sequence"/>
</dbReference>
<feature type="repeat" description="ANK" evidence="3">
    <location>
        <begin position="242"/>
        <end position="274"/>
    </location>
</feature>
<evidence type="ECO:0000313" key="7">
    <source>
        <dbReference type="Proteomes" id="UP001139971"/>
    </source>
</evidence>
<feature type="signal peptide" evidence="5">
    <location>
        <begin position="1"/>
        <end position="16"/>
    </location>
</feature>
<dbReference type="RefSeq" id="WP_263540563.1">
    <property type="nucleotide sequence ID" value="NZ_JAOVZO020000021.1"/>
</dbReference>
<evidence type="ECO:0000256" key="5">
    <source>
        <dbReference type="SAM" id="SignalP"/>
    </source>
</evidence>
<evidence type="ECO:0000256" key="4">
    <source>
        <dbReference type="SAM" id="MobiDB-lite"/>
    </source>
</evidence>
<feature type="region of interest" description="Disordered" evidence="4">
    <location>
        <begin position="19"/>
        <end position="49"/>
    </location>
</feature>
<feature type="compositionally biased region" description="Basic and acidic residues" evidence="4">
    <location>
        <begin position="39"/>
        <end position="49"/>
    </location>
</feature>
<keyword evidence="7" id="KW-1185">Reference proteome</keyword>
<comment type="caution">
    <text evidence="6">The sequence shown here is derived from an EMBL/GenBank/DDBJ whole genome shotgun (WGS) entry which is preliminary data.</text>
</comment>
<dbReference type="Pfam" id="PF12796">
    <property type="entry name" value="Ank_2"/>
    <property type="match status" value="2"/>
</dbReference>
<keyword evidence="2 3" id="KW-0040">ANK repeat</keyword>
<evidence type="ECO:0000313" key="6">
    <source>
        <dbReference type="EMBL" id="MDC8015850.1"/>
    </source>
</evidence>
<proteinExistence type="predicted"/>
<name>A0A9X3YQU3_9GAMM</name>
<dbReference type="Gene3D" id="1.25.40.20">
    <property type="entry name" value="Ankyrin repeat-containing domain"/>
    <property type="match status" value="2"/>
</dbReference>
<feature type="chain" id="PRO_5040904918" evidence="5">
    <location>
        <begin position="17"/>
        <end position="490"/>
    </location>
</feature>
<protein>
    <submittedName>
        <fullName evidence="6">Ankyrin repeat domain-containing protein</fullName>
    </submittedName>
</protein>
<dbReference type="PROSITE" id="PS51257">
    <property type="entry name" value="PROKAR_LIPOPROTEIN"/>
    <property type="match status" value="1"/>
</dbReference>
<dbReference type="PROSITE" id="PS50297">
    <property type="entry name" value="ANK_REP_REGION"/>
    <property type="match status" value="2"/>
</dbReference>
<evidence type="ECO:0000256" key="2">
    <source>
        <dbReference type="ARBA" id="ARBA00023043"/>
    </source>
</evidence>
<keyword evidence="5" id="KW-0732">Signal</keyword>